<dbReference type="PANTHER" id="PTHR43342">
    <property type="entry name" value="NADH-QUINONE OXIDOREDUCTASE, E SUBUNIT"/>
    <property type="match status" value="1"/>
</dbReference>
<dbReference type="GO" id="GO:0016491">
    <property type="term" value="F:oxidoreductase activity"/>
    <property type="evidence" value="ECO:0007669"/>
    <property type="project" value="InterPro"/>
</dbReference>
<keyword evidence="10" id="KW-1185">Reference proteome</keyword>
<comment type="cofactor">
    <cofactor evidence="7">
        <name>[2Fe-2S] cluster</name>
        <dbReference type="ChEBI" id="CHEBI:190135"/>
    </cofactor>
    <text evidence="7">Binds 1 [2Fe-2S] cluster.</text>
</comment>
<keyword evidence="3 7" id="KW-0479">Metal-binding</keyword>
<comment type="cofactor">
    <cofactor evidence="6">
        <name>[2Fe-2S] cluster</name>
        <dbReference type="ChEBI" id="CHEBI:190135"/>
    </cofactor>
</comment>
<evidence type="ECO:0000256" key="2">
    <source>
        <dbReference type="ARBA" id="ARBA00022714"/>
    </source>
</evidence>
<reference evidence="10 11" key="1">
    <citation type="submission" date="2019-11" db="EMBL/GenBank/DDBJ databases">
        <authorList>
            <person name="Cho J.-C."/>
        </authorList>
    </citation>
    <scope>NUCLEOTIDE SEQUENCE [LARGE SCALE GENOMIC DNA]</scope>
    <source>
        <strain evidence="9 10">JH1073</strain>
        <strain evidence="8 11">JH702</strain>
    </source>
</reference>
<keyword evidence="5 7" id="KW-0411">Iron-sulfur</keyword>
<evidence type="ECO:0000313" key="10">
    <source>
        <dbReference type="Proteomes" id="UP001219901"/>
    </source>
</evidence>
<dbReference type="EMBL" id="WMBE01000001">
    <property type="protein sequence ID" value="MDG0865860.1"/>
    <property type="molecule type" value="Genomic_DNA"/>
</dbReference>
<dbReference type="GO" id="GO:0046872">
    <property type="term" value="F:metal ion binding"/>
    <property type="evidence" value="ECO:0007669"/>
    <property type="project" value="UniProtKB-KW"/>
</dbReference>
<evidence type="ECO:0000256" key="1">
    <source>
        <dbReference type="ARBA" id="ARBA00010643"/>
    </source>
</evidence>
<dbReference type="Gene3D" id="1.10.10.1590">
    <property type="entry name" value="NADH-quinone oxidoreductase subunit E"/>
    <property type="match status" value="1"/>
</dbReference>
<feature type="binding site" evidence="7">
    <location>
        <position position="136"/>
    </location>
    <ligand>
        <name>[2Fe-2S] cluster</name>
        <dbReference type="ChEBI" id="CHEBI:190135"/>
    </ligand>
</feature>
<sequence>MFHFFVEVKLTTAETEQSSKLREQIRQVLNAQAQPTITVLSSLIAVQDSIHYLPDEAIKETATFCGSTINEVWSVASFYTNFRFTEPGDKTLDVCWGPSCHLVGAQQVLDSVHAALEIKEEGESPDGKVTLKYNTCLGACAQGPVIAINHHLIGKQTPESAAKIARELRGQSS</sequence>
<dbReference type="AlphaFoldDB" id="A0AAJ5ZJR2"/>
<feature type="binding site" evidence="7">
    <location>
        <position position="140"/>
    </location>
    <ligand>
        <name>[2Fe-2S] cluster</name>
        <dbReference type="ChEBI" id="CHEBI:190135"/>
    </ligand>
</feature>
<organism evidence="9 10">
    <name type="scientific">Candidatus Lucifugimonas marina</name>
    <dbReference type="NCBI Taxonomy" id="3038979"/>
    <lineage>
        <taxon>Bacteria</taxon>
        <taxon>Bacillati</taxon>
        <taxon>Chloroflexota</taxon>
        <taxon>Dehalococcoidia</taxon>
        <taxon>SAR202 cluster</taxon>
        <taxon>Candidatus Lucifugimonadales</taxon>
        <taxon>Candidatus Lucifugimonadaceae</taxon>
        <taxon>Candidatus Lucifugimonas</taxon>
    </lineage>
</organism>
<dbReference type="InterPro" id="IPR002023">
    <property type="entry name" value="NuoE-like"/>
</dbReference>
<dbReference type="InterPro" id="IPR042128">
    <property type="entry name" value="NuoE_dom"/>
</dbReference>
<protein>
    <recommendedName>
        <fullName evidence="12">NAD(P)H-dependent oxidoreductase subunit E</fullName>
    </recommendedName>
</protein>
<dbReference type="SUPFAM" id="SSF52833">
    <property type="entry name" value="Thioredoxin-like"/>
    <property type="match status" value="1"/>
</dbReference>
<comment type="similarity">
    <text evidence="1">Belongs to the complex I 24 kDa subunit family.</text>
</comment>
<dbReference type="Proteomes" id="UP001321249">
    <property type="component" value="Unassembled WGS sequence"/>
</dbReference>
<evidence type="ECO:0000256" key="4">
    <source>
        <dbReference type="ARBA" id="ARBA00023004"/>
    </source>
</evidence>
<reference evidence="10" key="3">
    <citation type="submission" date="2023-06" db="EMBL/GenBank/DDBJ databases">
        <title>Pangenomics reveal diversification of enzyme families and niche specialization in globally abundant SAR202 bacteria.</title>
        <authorList>
            <person name="Saw J.H.W."/>
        </authorList>
    </citation>
    <scope>NUCLEOTIDE SEQUENCE [LARGE SCALE GENOMIC DNA]</scope>
    <source>
        <strain evidence="10">JH1073</strain>
    </source>
</reference>
<dbReference type="Proteomes" id="UP001219901">
    <property type="component" value="Chromosome"/>
</dbReference>
<evidence type="ECO:0000313" key="11">
    <source>
        <dbReference type="Proteomes" id="UP001321249"/>
    </source>
</evidence>
<evidence type="ECO:0000313" key="8">
    <source>
        <dbReference type="EMBL" id="MDG0865860.1"/>
    </source>
</evidence>
<dbReference type="PROSITE" id="PS01099">
    <property type="entry name" value="COMPLEX1_24K"/>
    <property type="match status" value="1"/>
</dbReference>
<dbReference type="PANTHER" id="PTHR43342:SF1">
    <property type="entry name" value="BIFURCATING [FEFE] HYDROGENASE GAMMA SUBUNIT"/>
    <property type="match status" value="1"/>
</dbReference>
<feature type="binding site" evidence="7">
    <location>
        <position position="100"/>
    </location>
    <ligand>
        <name>[2Fe-2S] cluster</name>
        <dbReference type="ChEBI" id="CHEBI:190135"/>
    </ligand>
</feature>
<evidence type="ECO:0000256" key="6">
    <source>
        <dbReference type="ARBA" id="ARBA00034078"/>
    </source>
</evidence>
<evidence type="ECO:0000256" key="3">
    <source>
        <dbReference type="ARBA" id="ARBA00022723"/>
    </source>
</evidence>
<evidence type="ECO:0008006" key="12">
    <source>
        <dbReference type="Google" id="ProtNLM"/>
    </source>
</evidence>
<dbReference type="PIRSF" id="PIRSF000216">
    <property type="entry name" value="NADH_DH_24kDa"/>
    <property type="match status" value="1"/>
</dbReference>
<evidence type="ECO:0000313" key="9">
    <source>
        <dbReference type="EMBL" id="WFG39408.1"/>
    </source>
</evidence>
<gene>
    <name evidence="8" type="ORF">GKO46_02080</name>
    <name evidence="9" type="ORF">GKO48_07180</name>
</gene>
<keyword evidence="4 7" id="KW-0408">Iron</keyword>
<keyword evidence="2 7" id="KW-0001">2Fe-2S</keyword>
<dbReference type="InterPro" id="IPR036249">
    <property type="entry name" value="Thioredoxin-like_sf"/>
</dbReference>
<dbReference type="InterPro" id="IPR028431">
    <property type="entry name" value="NADP_DH_HndA-like"/>
</dbReference>
<reference evidence="9" key="2">
    <citation type="journal article" date="2023" name="Nat. Commun.">
        <title>Cultivation of marine bacteria of the SAR202 clade.</title>
        <authorList>
            <person name="Lim Y."/>
            <person name="Seo J.H."/>
            <person name="Giovannoni S.J."/>
            <person name="Kang I."/>
            <person name="Cho J.C."/>
        </authorList>
    </citation>
    <scope>NUCLEOTIDE SEQUENCE</scope>
    <source>
        <strain evidence="9">JH1073</strain>
    </source>
</reference>
<dbReference type="Pfam" id="PF01257">
    <property type="entry name" value="2Fe-2S_thioredx"/>
    <property type="match status" value="1"/>
</dbReference>
<name>A0AAJ5ZJR2_9CHLR</name>
<proteinExistence type="inferred from homology"/>
<dbReference type="CDD" id="cd03064">
    <property type="entry name" value="TRX_Fd_NuoE"/>
    <property type="match status" value="1"/>
</dbReference>
<dbReference type="GO" id="GO:0051537">
    <property type="term" value="F:2 iron, 2 sulfur cluster binding"/>
    <property type="evidence" value="ECO:0007669"/>
    <property type="project" value="UniProtKB-KW"/>
</dbReference>
<evidence type="ECO:0000256" key="5">
    <source>
        <dbReference type="ARBA" id="ARBA00023014"/>
    </source>
</evidence>
<feature type="binding site" evidence="7">
    <location>
        <position position="95"/>
    </location>
    <ligand>
        <name>[2Fe-2S] cluster</name>
        <dbReference type="ChEBI" id="CHEBI:190135"/>
    </ligand>
</feature>
<accession>A0AAJ5ZJR2</accession>
<evidence type="ECO:0000256" key="7">
    <source>
        <dbReference type="PIRSR" id="PIRSR000216-1"/>
    </source>
</evidence>
<dbReference type="InterPro" id="IPR041921">
    <property type="entry name" value="NuoE_N"/>
</dbReference>
<dbReference type="Gene3D" id="3.40.30.10">
    <property type="entry name" value="Glutaredoxin"/>
    <property type="match status" value="1"/>
</dbReference>
<dbReference type="EMBL" id="CP046147">
    <property type="protein sequence ID" value="WFG39408.1"/>
    <property type="molecule type" value="Genomic_DNA"/>
</dbReference>